<organism evidence="8">
    <name type="scientific">Sesamum calycinum</name>
    <dbReference type="NCBI Taxonomy" id="2727403"/>
    <lineage>
        <taxon>Eukaryota</taxon>
        <taxon>Viridiplantae</taxon>
        <taxon>Streptophyta</taxon>
        <taxon>Embryophyta</taxon>
        <taxon>Tracheophyta</taxon>
        <taxon>Spermatophyta</taxon>
        <taxon>Magnoliopsida</taxon>
        <taxon>eudicotyledons</taxon>
        <taxon>Gunneridae</taxon>
        <taxon>Pentapetalae</taxon>
        <taxon>asterids</taxon>
        <taxon>lamiids</taxon>
        <taxon>Lamiales</taxon>
        <taxon>Pedaliaceae</taxon>
        <taxon>Sesamum</taxon>
    </lineage>
</organism>
<dbReference type="PANTHER" id="PTHR33304">
    <property type="match status" value="1"/>
</dbReference>
<feature type="domain" description="AIPP2-like SPOC-like" evidence="7">
    <location>
        <begin position="74"/>
        <end position="122"/>
    </location>
</feature>
<protein>
    <recommendedName>
        <fullName evidence="7">AIPP2-like SPOC-like domain-containing protein</fullName>
    </recommendedName>
</protein>
<dbReference type="GO" id="GO:0140566">
    <property type="term" value="F:histone reader activity"/>
    <property type="evidence" value="ECO:0007669"/>
    <property type="project" value="InterPro"/>
</dbReference>
<comment type="caution">
    <text evidence="8">The sequence shown here is derived from an EMBL/GenBank/DDBJ whole genome shotgun (WGS) entry which is preliminary data.</text>
</comment>
<keyword evidence="1" id="KW-0479">Metal-binding</keyword>
<feature type="compositionally biased region" description="Low complexity" evidence="6">
    <location>
        <begin position="170"/>
        <end position="180"/>
    </location>
</feature>
<feature type="region of interest" description="Disordered" evidence="6">
    <location>
        <begin position="155"/>
        <end position="186"/>
    </location>
</feature>
<evidence type="ECO:0000259" key="7">
    <source>
        <dbReference type="Pfam" id="PF23121"/>
    </source>
</evidence>
<proteinExistence type="predicted"/>
<evidence type="ECO:0000256" key="5">
    <source>
        <dbReference type="ARBA" id="ARBA00023163"/>
    </source>
</evidence>
<dbReference type="AlphaFoldDB" id="A0AAW2ISG7"/>
<evidence type="ECO:0000313" key="8">
    <source>
        <dbReference type="EMBL" id="KAL0285109.1"/>
    </source>
</evidence>
<dbReference type="GO" id="GO:0008270">
    <property type="term" value="F:zinc ion binding"/>
    <property type="evidence" value="ECO:0007669"/>
    <property type="project" value="UniProtKB-KW"/>
</dbReference>
<keyword evidence="2" id="KW-0863">Zinc-finger</keyword>
<evidence type="ECO:0000256" key="2">
    <source>
        <dbReference type="ARBA" id="ARBA00022771"/>
    </source>
</evidence>
<evidence type="ECO:0000256" key="6">
    <source>
        <dbReference type="SAM" id="MobiDB-lite"/>
    </source>
</evidence>
<evidence type="ECO:0000256" key="1">
    <source>
        <dbReference type="ARBA" id="ARBA00022723"/>
    </source>
</evidence>
<dbReference type="InterPro" id="IPR049914">
    <property type="entry name" value="PHD1-3/5-6"/>
</dbReference>
<reference evidence="8" key="2">
    <citation type="journal article" date="2024" name="Plant">
        <title>Genomic evolution and insights into agronomic trait innovations of Sesamum species.</title>
        <authorList>
            <person name="Miao H."/>
            <person name="Wang L."/>
            <person name="Qu L."/>
            <person name="Liu H."/>
            <person name="Sun Y."/>
            <person name="Le M."/>
            <person name="Wang Q."/>
            <person name="Wei S."/>
            <person name="Zheng Y."/>
            <person name="Lin W."/>
            <person name="Duan Y."/>
            <person name="Cao H."/>
            <person name="Xiong S."/>
            <person name="Wang X."/>
            <person name="Wei L."/>
            <person name="Li C."/>
            <person name="Ma Q."/>
            <person name="Ju M."/>
            <person name="Zhao R."/>
            <person name="Li G."/>
            <person name="Mu C."/>
            <person name="Tian Q."/>
            <person name="Mei H."/>
            <person name="Zhang T."/>
            <person name="Gao T."/>
            <person name="Zhang H."/>
        </authorList>
    </citation>
    <scope>NUCLEOTIDE SEQUENCE</scope>
    <source>
        <strain evidence="8">KEN8</strain>
    </source>
</reference>
<dbReference type="GO" id="GO:0034244">
    <property type="term" value="P:negative regulation of transcription elongation by RNA polymerase II"/>
    <property type="evidence" value="ECO:0007669"/>
    <property type="project" value="InterPro"/>
</dbReference>
<dbReference type="EMBL" id="JACGWM010001966">
    <property type="protein sequence ID" value="KAL0285109.1"/>
    <property type="molecule type" value="Genomic_DNA"/>
</dbReference>
<accession>A0AAW2ISG7</accession>
<sequence length="186" mass="21010">MNDFCKDYPKDLVSSSAEPVVHPIWRGIFNIWNKKHDILDGLIAHMSSKACEKVYETACQFQPVIHLEMLPRTDEMMHKELALKAIMPNSELLIFTSTELPLLYWINSLAAFQGKHYLWGVFRGRQSPQSDSHAYKPESGDKPAISLDLTNDTCFSGGKNPVRSKRCSRSPRSPLSNSASYVSGTY</sequence>
<keyword evidence="3" id="KW-0862">Zinc</keyword>
<name>A0AAW2ISG7_9LAMI</name>
<reference evidence="8" key="1">
    <citation type="submission" date="2020-06" db="EMBL/GenBank/DDBJ databases">
        <authorList>
            <person name="Li T."/>
            <person name="Hu X."/>
            <person name="Zhang T."/>
            <person name="Song X."/>
            <person name="Zhang H."/>
            <person name="Dai N."/>
            <person name="Sheng W."/>
            <person name="Hou X."/>
            <person name="Wei L."/>
        </authorList>
    </citation>
    <scope>NUCLEOTIDE SEQUENCE</scope>
    <source>
        <strain evidence="8">KEN8</strain>
        <tissue evidence="8">Leaf</tissue>
    </source>
</reference>
<keyword evidence="4" id="KW-0805">Transcription regulation</keyword>
<keyword evidence="5" id="KW-0804">Transcription</keyword>
<dbReference type="Pfam" id="PF23121">
    <property type="entry name" value="SPOC_AIPP2"/>
    <property type="match status" value="2"/>
</dbReference>
<dbReference type="InterPro" id="IPR056280">
    <property type="entry name" value="AIPP2-like_SPOC"/>
</dbReference>
<feature type="domain" description="AIPP2-like SPOC-like" evidence="7">
    <location>
        <begin position="25"/>
        <end position="73"/>
    </location>
</feature>
<dbReference type="PANTHER" id="PTHR33304:SF18">
    <property type="entry name" value="CHROMATIN REGULATOR PHD FAMILY-RELATED"/>
    <property type="match status" value="1"/>
</dbReference>
<evidence type="ECO:0000256" key="4">
    <source>
        <dbReference type="ARBA" id="ARBA00023015"/>
    </source>
</evidence>
<gene>
    <name evidence="8" type="ORF">Scaly_2828600</name>
</gene>
<evidence type="ECO:0000256" key="3">
    <source>
        <dbReference type="ARBA" id="ARBA00022833"/>
    </source>
</evidence>